<dbReference type="InterPro" id="IPR007263">
    <property type="entry name" value="DCC1-like"/>
</dbReference>
<accession>A0A7C5HGC2</accession>
<name>A0A7C5HGC2_9CHLB</name>
<comment type="caution">
    <text evidence="1">The sequence shown here is derived from an EMBL/GenBank/DDBJ whole genome shotgun (WGS) entry which is preliminary data.</text>
</comment>
<gene>
    <name evidence="1" type="ORF">ENL01_00065</name>
</gene>
<dbReference type="InterPro" id="IPR052927">
    <property type="entry name" value="DCC_oxidoreductase"/>
</dbReference>
<dbReference type="GO" id="GO:0015035">
    <property type="term" value="F:protein-disulfide reductase activity"/>
    <property type="evidence" value="ECO:0007669"/>
    <property type="project" value="InterPro"/>
</dbReference>
<dbReference type="Proteomes" id="UP000886059">
    <property type="component" value="Unassembled WGS sequence"/>
</dbReference>
<dbReference type="EMBL" id="DRSK01000003">
    <property type="protein sequence ID" value="HHE07335.1"/>
    <property type="molecule type" value="Genomic_DNA"/>
</dbReference>
<dbReference type="PANTHER" id="PTHR33639:SF2">
    <property type="entry name" value="DUF393 DOMAIN-CONTAINING PROTEIN"/>
    <property type="match status" value="1"/>
</dbReference>
<sequence length="146" mass="16637">MDKAPAPLLPENIVIFDGVCNLCEFSVNFIFERDGTGQFHFTPVQSPLGAFLLKPFGINTSRLNTVVLIRGGRAFTRSAATIEIASQLDMPWNLLPAFQAIPELLRNMVYDLITQNRYQLFRKKEECMLPSEELRNRFLEQTPKTS</sequence>
<dbReference type="PANTHER" id="PTHR33639">
    <property type="entry name" value="THIOL-DISULFIDE OXIDOREDUCTASE DCC"/>
    <property type="match status" value="1"/>
</dbReference>
<organism evidence="1">
    <name type="scientific">Chlorobaculum parvum</name>
    <dbReference type="NCBI Taxonomy" id="274539"/>
    <lineage>
        <taxon>Bacteria</taxon>
        <taxon>Pseudomonadati</taxon>
        <taxon>Chlorobiota</taxon>
        <taxon>Chlorobiia</taxon>
        <taxon>Chlorobiales</taxon>
        <taxon>Chlorobiaceae</taxon>
        <taxon>Chlorobaculum</taxon>
    </lineage>
</organism>
<dbReference type="Pfam" id="PF04134">
    <property type="entry name" value="DCC1-like"/>
    <property type="match status" value="1"/>
</dbReference>
<proteinExistence type="predicted"/>
<reference evidence="1" key="1">
    <citation type="journal article" date="2020" name="mSystems">
        <title>Genome- and Community-Level Interaction Insights into Carbon Utilization and Element Cycling Functions of Hydrothermarchaeota in Hydrothermal Sediment.</title>
        <authorList>
            <person name="Zhou Z."/>
            <person name="Liu Y."/>
            <person name="Xu W."/>
            <person name="Pan J."/>
            <person name="Luo Z.H."/>
            <person name="Li M."/>
        </authorList>
    </citation>
    <scope>NUCLEOTIDE SEQUENCE [LARGE SCALE GENOMIC DNA]</scope>
    <source>
        <strain evidence="1">HyVt-628</strain>
    </source>
</reference>
<protein>
    <submittedName>
        <fullName evidence="1">DUF393 domain-containing protein</fullName>
    </submittedName>
</protein>
<dbReference type="AlphaFoldDB" id="A0A7C5HGC2"/>
<evidence type="ECO:0000313" key="1">
    <source>
        <dbReference type="EMBL" id="HHE07335.1"/>
    </source>
</evidence>